<keyword evidence="2" id="KW-1185">Reference proteome</keyword>
<evidence type="ECO:0000313" key="1">
    <source>
        <dbReference type="EMBL" id="KAI3664916.1"/>
    </source>
</evidence>
<dbReference type="Proteomes" id="UP001055879">
    <property type="component" value="Linkage Group LG18"/>
</dbReference>
<name>A0ACB8XEB2_ARCLA</name>
<dbReference type="EMBL" id="CM042064">
    <property type="protein sequence ID" value="KAI3664916.1"/>
    <property type="molecule type" value="Genomic_DNA"/>
</dbReference>
<organism evidence="1 2">
    <name type="scientific">Arctium lappa</name>
    <name type="common">Greater burdock</name>
    <name type="synonym">Lappa major</name>
    <dbReference type="NCBI Taxonomy" id="4217"/>
    <lineage>
        <taxon>Eukaryota</taxon>
        <taxon>Viridiplantae</taxon>
        <taxon>Streptophyta</taxon>
        <taxon>Embryophyta</taxon>
        <taxon>Tracheophyta</taxon>
        <taxon>Spermatophyta</taxon>
        <taxon>Magnoliopsida</taxon>
        <taxon>eudicotyledons</taxon>
        <taxon>Gunneridae</taxon>
        <taxon>Pentapetalae</taxon>
        <taxon>asterids</taxon>
        <taxon>campanulids</taxon>
        <taxon>Asterales</taxon>
        <taxon>Asteraceae</taxon>
        <taxon>Carduoideae</taxon>
        <taxon>Cardueae</taxon>
        <taxon>Arctiinae</taxon>
        <taxon>Arctium</taxon>
    </lineage>
</organism>
<protein>
    <submittedName>
        <fullName evidence="1">Uncharacterized protein</fullName>
    </submittedName>
</protein>
<sequence length="82" mass="9761">MQSALYSMYDNPLFWFHIGWTSWRPLSNELCGYSLKNFYVPILLRLFEVGAYCWCPKSHLSSTYGVNEVLVAPHLRRSRRTW</sequence>
<evidence type="ECO:0000313" key="2">
    <source>
        <dbReference type="Proteomes" id="UP001055879"/>
    </source>
</evidence>
<gene>
    <name evidence="1" type="ORF">L6452_43528</name>
</gene>
<proteinExistence type="predicted"/>
<comment type="caution">
    <text evidence="1">The sequence shown here is derived from an EMBL/GenBank/DDBJ whole genome shotgun (WGS) entry which is preliminary data.</text>
</comment>
<reference evidence="2" key="1">
    <citation type="journal article" date="2022" name="Mol. Ecol. Resour.">
        <title>The genomes of chicory, endive, great burdock and yacon provide insights into Asteraceae palaeo-polyploidization history and plant inulin production.</title>
        <authorList>
            <person name="Fan W."/>
            <person name="Wang S."/>
            <person name="Wang H."/>
            <person name="Wang A."/>
            <person name="Jiang F."/>
            <person name="Liu H."/>
            <person name="Zhao H."/>
            <person name="Xu D."/>
            <person name="Zhang Y."/>
        </authorList>
    </citation>
    <scope>NUCLEOTIDE SEQUENCE [LARGE SCALE GENOMIC DNA]</scope>
    <source>
        <strain evidence="2">cv. Niubang</strain>
    </source>
</reference>
<reference evidence="1 2" key="2">
    <citation type="journal article" date="2022" name="Mol. Ecol. Resour.">
        <title>The genomes of chicory, endive, great burdock and yacon provide insights into Asteraceae paleo-polyploidization history and plant inulin production.</title>
        <authorList>
            <person name="Fan W."/>
            <person name="Wang S."/>
            <person name="Wang H."/>
            <person name="Wang A."/>
            <person name="Jiang F."/>
            <person name="Liu H."/>
            <person name="Zhao H."/>
            <person name="Xu D."/>
            <person name="Zhang Y."/>
        </authorList>
    </citation>
    <scope>NUCLEOTIDE SEQUENCE [LARGE SCALE GENOMIC DNA]</scope>
    <source>
        <strain evidence="2">cv. Niubang</strain>
    </source>
</reference>
<accession>A0ACB8XEB2</accession>